<organism evidence="2 3">
    <name type="scientific">Tenuifilum thalassicum</name>
    <dbReference type="NCBI Taxonomy" id="2590900"/>
    <lineage>
        <taxon>Bacteria</taxon>
        <taxon>Pseudomonadati</taxon>
        <taxon>Bacteroidota</taxon>
        <taxon>Bacteroidia</taxon>
        <taxon>Bacteroidales</taxon>
        <taxon>Tenuifilaceae</taxon>
        <taxon>Tenuifilum</taxon>
    </lineage>
</organism>
<accession>A0A7D4BF56</accession>
<gene>
    <name evidence="2" type="ORF">FHG85_09440</name>
</gene>
<name>A0A7D4BF56_9BACT</name>
<keyword evidence="3" id="KW-1185">Reference proteome</keyword>
<dbReference type="InterPro" id="IPR017880">
    <property type="entry name" value="KilA_N"/>
</dbReference>
<evidence type="ECO:0000313" key="3">
    <source>
        <dbReference type="Proteomes" id="UP000500961"/>
    </source>
</evidence>
<dbReference type="Pfam" id="PF04383">
    <property type="entry name" value="KilA-N"/>
    <property type="match status" value="1"/>
</dbReference>
<dbReference type="EMBL" id="CP041345">
    <property type="protein sequence ID" value="QKG80478.1"/>
    <property type="molecule type" value="Genomic_DNA"/>
</dbReference>
<dbReference type="RefSeq" id="WP_173075229.1">
    <property type="nucleotide sequence ID" value="NZ_CP041345.1"/>
</dbReference>
<protein>
    <submittedName>
        <fullName evidence="2">KilA-N domain-containing protein</fullName>
    </submittedName>
</protein>
<dbReference type="AlphaFoldDB" id="A0A7D4BF56"/>
<proteinExistence type="predicted"/>
<dbReference type="PROSITE" id="PS51301">
    <property type="entry name" value="KILA_N"/>
    <property type="match status" value="1"/>
</dbReference>
<reference evidence="2 3" key="1">
    <citation type="submission" date="2019-07" db="EMBL/GenBank/DDBJ databases">
        <title>Thalassofilum flectens gen. nov., sp. nov., a novel moderate thermophilic anaerobe from a shallow sea hot spring in Kunashir Island (Russia), representing a new family in the order Bacteroidales, and proposal of Thalassofilacea fam. nov.</title>
        <authorList>
            <person name="Kochetkova T.V."/>
            <person name="Podosokorskaya O.A."/>
            <person name="Novikov A."/>
            <person name="Elcheninov A.G."/>
            <person name="Toshchakov S.V."/>
            <person name="Kublanov I.V."/>
        </authorList>
    </citation>
    <scope>NUCLEOTIDE SEQUENCE [LARGE SCALE GENOMIC DNA]</scope>
    <source>
        <strain evidence="2 3">38-H</strain>
    </source>
</reference>
<dbReference type="InterPro" id="IPR018004">
    <property type="entry name" value="KilA/APSES_HTH"/>
</dbReference>
<sequence length="278" mass="32120">MAKNKINVQGSEITIIAINEQDYISLTDIAKYKTDDASAVIGNWIRNRNTIEFLGMWETLYNPNFKPLEFERFRKQAGLNAFTLSPKKWVESTNAIGFVVKSGRYGGTYAHKDIALKFASWISVEFELYIVKEFQRLKEEEQKQLGWTLKRELAKINYRIHTDAIKEILIPKNLTKKQISYIYADEADVLNMALFGKTAKQWRDENPDKKGNIRDYANVSQLVCLSNLENLNAVFINEGLKQSERLVKLNQIAISQMKILLSDKSVKMLNPEKDKQDE</sequence>
<dbReference type="KEGG" id="ttz:FHG85_09440"/>
<feature type="domain" description="KilA-N" evidence="1">
    <location>
        <begin position="4"/>
        <end position="137"/>
    </location>
</feature>
<dbReference type="Proteomes" id="UP000500961">
    <property type="component" value="Chromosome"/>
</dbReference>
<evidence type="ECO:0000259" key="1">
    <source>
        <dbReference type="PROSITE" id="PS51301"/>
    </source>
</evidence>
<dbReference type="SMART" id="SM01252">
    <property type="entry name" value="KilA-N"/>
    <property type="match status" value="1"/>
</dbReference>
<evidence type="ECO:0000313" key="2">
    <source>
        <dbReference type="EMBL" id="QKG80478.1"/>
    </source>
</evidence>